<dbReference type="InterPro" id="IPR045191">
    <property type="entry name" value="MBR1/2-like"/>
</dbReference>
<sequence length="102" mass="11204">MALLLLRPRKYVPSTACANDETCCICQVISGRRRTVGVAADQPSSFSDCSMCLCAWQEDYTKGEDLGMLSCGHGFHVACIGRWLTQRNVCPICRKTAFLPAV</sequence>
<evidence type="ECO:0000256" key="3">
    <source>
        <dbReference type="ARBA" id="ARBA00022679"/>
    </source>
</evidence>
<keyword evidence="6" id="KW-0833">Ubl conjugation pathway</keyword>
<dbReference type="EMBL" id="CACRZD030000016">
    <property type="protein sequence ID" value="CAA6672532.1"/>
    <property type="molecule type" value="Genomic_DNA"/>
</dbReference>
<dbReference type="SUPFAM" id="SSF57850">
    <property type="entry name" value="RING/U-box"/>
    <property type="match status" value="1"/>
</dbReference>
<evidence type="ECO:0000313" key="11">
    <source>
        <dbReference type="Proteomes" id="UP001189122"/>
    </source>
</evidence>
<evidence type="ECO:0000256" key="4">
    <source>
        <dbReference type="ARBA" id="ARBA00022723"/>
    </source>
</evidence>
<dbReference type="InterPro" id="IPR001841">
    <property type="entry name" value="Znf_RING"/>
</dbReference>
<evidence type="ECO:0000313" key="10">
    <source>
        <dbReference type="EMBL" id="CAA2633421.1"/>
    </source>
</evidence>
<dbReference type="AlphaFoldDB" id="A0A7I8JSY1"/>
<dbReference type="Pfam" id="PF13639">
    <property type="entry name" value="zf-RING_2"/>
    <property type="match status" value="1"/>
</dbReference>
<dbReference type="GO" id="GO:0061630">
    <property type="term" value="F:ubiquitin protein ligase activity"/>
    <property type="evidence" value="ECO:0007669"/>
    <property type="project" value="UniProtKB-EC"/>
</dbReference>
<gene>
    <name evidence="10" type="ORF">SI7747_16018943</name>
</gene>
<proteinExistence type="predicted"/>
<keyword evidence="11" id="KW-1185">Reference proteome</keyword>
<evidence type="ECO:0000256" key="2">
    <source>
        <dbReference type="ARBA" id="ARBA00012483"/>
    </source>
</evidence>
<dbReference type="Proteomes" id="UP001189122">
    <property type="component" value="Unassembled WGS sequence"/>
</dbReference>
<keyword evidence="3" id="KW-0808">Transferase</keyword>
<dbReference type="Gene3D" id="3.30.40.10">
    <property type="entry name" value="Zinc/RING finger domain, C3HC4 (zinc finger)"/>
    <property type="match status" value="1"/>
</dbReference>
<dbReference type="PROSITE" id="PS50089">
    <property type="entry name" value="ZF_RING_2"/>
    <property type="match status" value="1"/>
</dbReference>
<dbReference type="EC" id="2.3.2.27" evidence="2"/>
<name>A0A7I8JSY1_SPIIN</name>
<dbReference type="InterPro" id="IPR013083">
    <property type="entry name" value="Znf_RING/FYVE/PHD"/>
</dbReference>
<reference evidence="10 11" key="1">
    <citation type="submission" date="2019-12" db="EMBL/GenBank/DDBJ databases">
        <authorList>
            <person name="Scholz U."/>
            <person name="Mascher M."/>
            <person name="Fiebig A."/>
        </authorList>
    </citation>
    <scope>NUCLEOTIDE SEQUENCE</scope>
</reference>
<evidence type="ECO:0000256" key="6">
    <source>
        <dbReference type="ARBA" id="ARBA00022786"/>
    </source>
</evidence>
<dbReference type="SMART" id="SM00184">
    <property type="entry name" value="RING"/>
    <property type="match status" value="1"/>
</dbReference>
<evidence type="ECO:0000256" key="5">
    <source>
        <dbReference type="ARBA" id="ARBA00022771"/>
    </source>
</evidence>
<keyword evidence="4" id="KW-0479">Metal-binding</keyword>
<comment type="catalytic activity">
    <reaction evidence="1">
        <text>S-ubiquitinyl-[E2 ubiquitin-conjugating enzyme]-L-cysteine + [acceptor protein]-L-lysine = [E2 ubiquitin-conjugating enzyme]-L-cysteine + N(6)-ubiquitinyl-[acceptor protein]-L-lysine.</text>
        <dbReference type="EC" id="2.3.2.27"/>
    </reaction>
</comment>
<organism evidence="10">
    <name type="scientific">Spirodela intermedia</name>
    <name type="common">Intermediate duckweed</name>
    <dbReference type="NCBI Taxonomy" id="51605"/>
    <lineage>
        <taxon>Eukaryota</taxon>
        <taxon>Viridiplantae</taxon>
        <taxon>Streptophyta</taxon>
        <taxon>Embryophyta</taxon>
        <taxon>Tracheophyta</taxon>
        <taxon>Spermatophyta</taxon>
        <taxon>Magnoliopsida</taxon>
        <taxon>Liliopsida</taxon>
        <taxon>Araceae</taxon>
        <taxon>Lemnoideae</taxon>
        <taxon>Spirodela</taxon>
    </lineage>
</organism>
<keyword evidence="7" id="KW-0862">Zinc</keyword>
<protein>
    <recommendedName>
        <fullName evidence="2">RING-type E3 ubiquitin transferase</fullName>
        <ecNumber evidence="2">2.3.2.27</ecNumber>
    </recommendedName>
</protein>
<evidence type="ECO:0000259" key="9">
    <source>
        <dbReference type="PROSITE" id="PS50089"/>
    </source>
</evidence>
<dbReference type="PANTHER" id="PTHR22937:SF224">
    <property type="entry name" value="E3 UBIQUITIN-PROTEIN LIGASE MBR1-RELATED"/>
    <property type="match status" value="1"/>
</dbReference>
<keyword evidence="5 8" id="KW-0863">Zinc-finger</keyword>
<dbReference type="PANTHER" id="PTHR22937">
    <property type="entry name" value="E3 UBIQUITIN-PROTEIN LIGASE RNF165"/>
    <property type="match status" value="1"/>
</dbReference>
<accession>A0A7I8JSY1</accession>
<evidence type="ECO:0000256" key="1">
    <source>
        <dbReference type="ARBA" id="ARBA00000900"/>
    </source>
</evidence>
<dbReference type="EMBL" id="LR743603">
    <property type="protein sequence ID" value="CAA2633421.1"/>
    <property type="molecule type" value="Genomic_DNA"/>
</dbReference>
<evidence type="ECO:0000256" key="8">
    <source>
        <dbReference type="PROSITE-ProRule" id="PRU00175"/>
    </source>
</evidence>
<feature type="domain" description="RING-type" evidence="9">
    <location>
        <begin position="49"/>
        <end position="94"/>
    </location>
</feature>
<evidence type="ECO:0000256" key="7">
    <source>
        <dbReference type="ARBA" id="ARBA00022833"/>
    </source>
</evidence>
<dbReference type="GO" id="GO:0008270">
    <property type="term" value="F:zinc ion binding"/>
    <property type="evidence" value="ECO:0007669"/>
    <property type="project" value="UniProtKB-KW"/>
</dbReference>